<evidence type="ECO:0000256" key="1">
    <source>
        <dbReference type="SAM" id="MobiDB-lite"/>
    </source>
</evidence>
<keyword evidence="3" id="KW-1185">Reference proteome</keyword>
<dbReference type="AlphaFoldDB" id="A0A803Q6H2"/>
<evidence type="ECO:0008006" key="4">
    <source>
        <dbReference type="Google" id="ProtNLM"/>
    </source>
</evidence>
<protein>
    <recommendedName>
        <fullName evidence="4">Retrotransposon gag domain-containing protein</fullName>
    </recommendedName>
</protein>
<dbReference type="Gramene" id="evm.model.07.798">
    <property type="protein sequence ID" value="cds.evm.model.07.798"/>
    <property type="gene ID" value="evm.TU.07.798"/>
</dbReference>
<dbReference type="Proteomes" id="UP000596661">
    <property type="component" value="Chromosome 7"/>
</dbReference>
<evidence type="ECO:0000313" key="2">
    <source>
        <dbReference type="EnsemblPlants" id="cds.evm.model.07.798"/>
    </source>
</evidence>
<reference evidence="2" key="1">
    <citation type="submission" date="2018-11" db="EMBL/GenBank/DDBJ databases">
        <authorList>
            <person name="Grassa J C."/>
        </authorList>
    </citation>
    <scope>NUCLEOTIDE SEQUENCE [LARGE SCALE GENOMIC DNA]</scope>
</reference>
<accession>A0A803Q6H2</accession>
<reference evidence="2" key="2">
    <citation type="submission" date="2021-03" db="UniProtKB">
        <authorList>
            <consortium name="EnsemblPlants"/>
        </authorList>
    </citation>
    <scope>IDENTIFICATION</scope>
</reference>
<feature type="region of interest" description="Disordered" evidence="1">
    <location>
        <begin position="18"/>
        <end position="66"/>
    </location>
</feature>
<dbReference type="EnsemblPlants" id="evm.model.07.798">
    <property type="protein sequence ID" value="cds.evm.model.07.798"/>
    <property type="gene ID" value="evm.TU.07.798"/>
</dbReference>
<proteinExistence type="predicted"/>
<organism evidence="2 3">
    <name type="scientific">Cannabis sativa</name>
    <name type="common">Hemp</name>
    <name type="synonym">Marijuana</name>
    <dbReference type="NCBI Taxonomy" id="3483"/>
    <lineage>
        <taxon>Eukaryota</taxon>
        <taxon>Viridiplantae</taxon>
        <taxon>Streptophyta</taxon>
        <taxon>Embryophyta</taxon>
        <taxon>Tracheophyta</taxon>
        <taxon>Spermatophyta</taxon>
        <taxon>Magnoliopsida</taxon>
        <taxon>eudicotyledons</taxon>
        <taxon>Gunneridae</taxon>
        <taxon>Pentapetalae</taxon>
        <taxon>rosids</taxon>
        <taxon>fabids</taxon>
        <taxon>Rosales</taxon>
        <taxon>Cannabaceae</taxon>
        <taxon>Cannabis</taxon>
    </lineage>
</organism>
<feature type="compositionally biased region" description="Basic and acidic residues" evidence="1">
    <location>
        <begin position="52"/>
        <end position="63"/>
    </location>
</feature>
<sequence>MTYSKAKSMPRISIIKATEWGTRSQLHTLAKEETSPKRSHTSGNHAYVSHPRVREDERKDEGVGGKNARPMLKIATTMHGDLNDDGEFDEESPLSREIQMEPLPPKFKEQKMTPYDGITDPKYHLGAFNDLMKMKKVSCKASITNVKQGEQESLQSYMQHFNIEVTKVGNVSKDEQYTLEVGCGEIC</sequence>
<name>A0A803Q6H2_CANSA</name>
<dbReference type="EMBL" id="UZAU01000648">
    <property type="status" value="NOT_ANNOTATED_CDS"/>
    <property type="molecule type" value="Genomic_DNA"/>
</dbReference>
<evidence type="ECO:0000313" key="3">
    <source>
        <dbReference type="Proteomes" id="UP000596661"/>
    </source>
</evidence>